<dbReference type="EMBL" id="BOMS01000088">
    <property type="protein sequence ID" value="GIE69503.1"/>
    <property type="molecule type" value="Genomic_DNA"/>
</dbReference>
<organism evidence="4 5">
    <name type="scientific">Actinoplanes palleronii</name>
    <dbReference type="NCBI Taxonomy" id="113570"/>
    <lineage>
        <taxon>Bacteria</taxon>
        <taxon>Bacillati</taxon>
        <taxon>Actinomycetota</taxon>
        <taxon>Actinomycetes</taxon>
        <taxon>Micromonosporales</taxon>
        <taxon>Micromonosporaceae</taxon>
        <taxon>Actinoplanes</taxon>
    </lineage>
</organism>
<dbReference type="Gene3D" id="3.40.50.300">
    <property type="entry name" value="P-loop containing nucleotide triphosphate hydrolases"/>
    <property type="match status" value="1"/>
</dbReference>
<dbReference type="SUPFAM" id="SSF46894">
    <property type="entry name" value="C-terminal effector domain of the bipartite response regulators"/>
    <property type="match status" value="1"/>
</dbReference>
<evidence type="ECO:0000256" key="2">
    <source>
        <dbReference type="ARBA" id="ARBA00022840"/>
    </source>
</evidence>
<keyword evidence="2" id="KW-0067">ATP-binding</keyword>
<dbReference type="PRINTS" id="PR00038">
    <property type="entry name" value="HTHLUXR"/>
</dbReference>
<keyword evidence="1" id="KW-0547">Nucleotide-binding</keyword>
<dbReference type="PROSITE" id="PS50043">
    <property type="entry name" value="HTH_LUXR_2"/>
    <property type="match status" value="1"/>
</dbReference>
<protein>
    <submittedName>
        <fullName evidence="4">Transcriptional regulator</fullName>
    </submittedName>
</protein>
<dbReference type="SUPFAM" id="SSF52540">
    <property type="entry name" value="P-loop containing nucleoside triphosphate hydrolases"/>
    <property type="match status" value="1"/>
</dbReference>
<gene>
    <name evidence="4" type="ORF">Apa02nite_056110</name>
</gene>
<dbReference type="InterPro" id="IPR036388">
    <property type="entry name" value="WH-like_DNA-bd_sf"/>
</dbReference>
<accession>A0ABQ4BFP1</accession>
<reference evidence="4 5" key="1">
    <citation type="submission" date="2021-01" db="EMBL/GenBank/DDBJ databases">
        <title>Whole genome shotgun sequence of Actinoplanes palleronii NBRC 14916.</title>
        <authorList>
            <person name="Komaki H."/>
            <person name="Tamura T."/>
        </authorList>
    </citation>
    <scope>NUCLEOTIDE SEQUENCE [LARGE SCALE GENOMIC DNA]</scope>
    <source>
        <strain evidence="4 5">NBRC 14916</strain>
    </source>
</reference>
<proteinExistence type="predicted"/>
<dbReference type="Gene3D" id="1.10.10.10">
    <property type="entry name" value="Winged helix-like DNA-binding domain superfamily/Winged helix DNA-binding domain"/>
    <property type="match status" value="1"/>
</dbReference>
<feature type="domain" description="HTH luxR-type" evidence="3">
    <location>
        <begin position="835"/>
        <end position="900"/>
    </location>
</feature>
<dbReference type="InterPro" id="IPR000792">
    <property type="entry name" value="Tscrpt_reg_LuxR_C"/>
</dbReference>
<dbReference type="Pfam" id="PF13191">
    <property type="entry name" value="AAA_16"/>
    <property type="match status" value="1"/>
</dbReference>
<dbReference type="InterPro" id="IPR041664">
    <property type="entry name" value="AAA_16"/>
</dbReference>
<evidence type="ECO:0000313" key="4">
    <source>
        <dbReference type="EMBL" id="GIE69503.1"/>
    </source>
</evidence>
<dbReference type="Proteomes" id="UP000624709">
    <property type="component" value="Unassembled WGS sequence"/>
</dbReference>
<evidence type="ECO:0000256" key="1">
    <source>
        <dbReference type="ARBA" id="ARBA00022741"/>
    </source>
</evidence>
<keyword evidence="5" id="KW-1185">Reference proteome</keyword>
<dbReference type="PANTHER" id="PTHR16305">
    <property type="entry name" value="TESTICULAR SOLUBLE ADENYLYL CYCLASE"/>
    <property type="match status" value="1"/>
</dbReference>
<dbReference type="PROSITE" id="PS00622">
    <property type="entry name" value="HTH_LUXR_1"/>
    <property type="match status" value="1"/>
</dbReference>
<dbReference type="PANTHER" id="PTHR16305:SF35">
    <property type="entry name" value="TRANSCRIPTIONAL ACTIVATOR DOMAIN"/>
    <property type="match status" value="1"/>
</dbReference>
<dbReference type="CDD" id="cd06170">
    <property type="entry name" value="LuxR_C_like"/>
    <property type="match status" value="1"/>
</dbReference>
<comment type="caution">
    <text evidence="4">The sequence shown here is derived from an EMBL/GenBank/DDBJ whole genome shotgun (WGS) entry which is preliminary data.</text>
</comment>
<sequence>MHVAGEPIGRRRELDLITAALAPESPEGQALVLLGDAGVGKTLLLQAIADQARAQGRRVLRSRGDRGEIGLPFAALHQLLGPALRLADGLADAQRAAVRAAFGEAEPATGGGEAQPPDAMMLRLGFLSLVSRLADDGPILLLADDLQWMDPASCDVLAFLARRLEGEPIALLAAVRGDRVPAGLQRALPSFRIEPLGPADSAELLSRQPVVLPESLRARVLEQAAGNPLALVELPRVVTGDGPPVSRRVEDAFAAQLAGLPEPTRRALLTAAAAGTADLSTMTAALAEPYAVWAPAEQAALIRLHDGRLEFRHPLVASAVYGAAPFAERRAVHLALARVEQDSDRRVSHLSAAAVGPDEQTAALLEAASERARLRGALTEAVAGLERAAQLSPDLHEQGRRLSVAAVVAFVAGDVVRAQDVAARAATLTDDPVGQAWLDQLAGTAASMTLRMEQAFEQVLPASPDQLPAGDQAFYLLTVAAHIAYYTNRPDHHRRLAAVCPPASAPLTVYQQWIRWVLDPFGQADSARALLPSVIAALRGDPAEQNLTATLAMRVDATEIAINLLDAVAHPDRADAARVMAGTAAADRAWALFDAGRWPEARTGAAALVEDSRQAPAQISVTNAQIVLGSLAAASGDTAEADRLLQPILNHSVAARIQAFTVRARWATGLTALARRDHESAYTALRPLFDDIGNPVHPHLCSYYVGDFAVAAARTDRRDIGRTVTQRIRRLAGQGASPRLRQLWHRADAHLGSPADAEQHFHAALGQPDADRWAFEHAVVRLEYGEWLRRRRRVTDSRTQLTPAIQIFDRLGAAVWADRGREELRATGVTAPAPRRDTLGGFSPRTQQVLRLAAQGMTNPQIAEQLYLSPRTVSSHLYRSFPKLGITQRGQLRDVIWDDRPEDV</sequence>
<dbReference type="SMART" id="SM00421">
    <property type="entry name" value="HTH_LUXR"/>
    <property type="match status" value="1"/>
</dbReference>
<dbReference type="Pfam" id="PF00196">
    <property type="entry name" value="GerE"/>
    <property type="match status" value="1"/>
</dbReference>
<name>A0ABQ4BFP1_9ACTN</name>
<evidence type="ECO:0000313" key="5">
    <source>
        <dbReference type="Proteomes" id="UP000624709"/>
    </source>
</evidence>
<evidence type="ECO:0000259" key="3">
    <source>
        <dbReference type="PROSITE" id="PS50043"/>
    </source>
</evidence>
<dbReference type="InterPro" id="IPR027417">
    <property type="entry name" value="P-loop_NTPase"/>
</dbReference>
<dbReference type="InterPro" id="IPR016032">
    <property type="entry name" value="Sig_transdc_resp-reg_C-effctor"/>
</dbReference>